<dbReference type="EMBL" id="CP076361">
    <property type="protein sequence ID" value="QWK90655.1"/>
    <property type="molecule type" value="Genomic_DNA"/>
</dbReference>
<proteinExistence type="predicted"/>
<evidence type="ECO:0000313" key="4">
    <source>
        <dbReference type="Proteomes" id="UP000679352"/>
    </source>
</evidence>
<accession>A0A975P6B8</accession>
<dbReference type="InterPro" id="IPR036761">
    <property type="entry name" value="TTHA0802/YceI-like_sf"/>
</dbReference>
<dbReference type="Pfam" id="PF04264">
    <property type="entry name" value="YceI"/>
    <property type="match status" value="1"/>
</dbReference>
<evidence type="ECO:0000259" key="2">
    <source>
        <dbReference type="SMART" id="SM00867"/>
    </source>
</evidence>
<dbReference type="KEGG" id="gfu:KM031_01705"/>
<sequence length="208" mass="22617">MQHGLRSTDEFNRRSVLVIRLSTLSLLGALAAAPVFAAPEAYVLDPSHSQILFSYNHLGYSTTYGLFSGFDGKITFDAEAPANSSVEVSFPVKTMLTGWQERFDHFMTADFFDATDDEMVSFKSTGIEVTGEKTAKITGDLTLNGVTKSVVLDAALTQAGEHPMAKKPWLGFTGTTVLKRTEYNLGQFAPFVGDDVTVQISIEATKAE</sequence>
<evidence type="ECO:0000256" key="1">
    <source>
        <dbReference type="SAM" id="SignalP"/>
    </source>
</evidence>
<dbReference type="Proteomes" id="UP000679352">
    <property type="component" value="Chromosome"/>
</dbReference>
<reference evidence="3" key="1">
    <citation type="submission" date="2021-06" db="EMBL/GenBank/DDBJ databases">
        <title>Direct submission.</title>
        <authorList>
            <person name="Lee C.-S."/>
            <person name="Jin L."/>
        </authorList>
    </citation>
    <scope>NUCLEOTIDE SEQUENCE</scope>
    <source>
        <strain evidence="3">Con5</strain>
    </source>
</reference>
<organism evidence="3 4">
    <name type="scientific">Gemmobacter fulvus</name>
    <dbReference type="NCBI Taxonomy" id="2840474"/>
    <lineage>
        <taxon>Bacteria</taxon>
        <taxon>Pseudomonadati</taxon>
        <taxon>Pseudomonadota</taxon>
        <taxon>Alphaproteobacteria</taxon>
        <taxon>Rhodobacterales</taxon>
        <taxon>Paracoccaceae</taxon>
        <taxon>Gemmobacter</taxon>
    </lineage>
</organism>
<feature type="domain" description="Lipid/polyisoprenoid-binding YceI-like" evidence="2">
    <location>
        <begin position="41"/>
        <end position="205"/>
    </location>
</feature>
<name>A0A975P6B8_9RHOB</name>
<dbReference type="Gene3D" id="2.40.128.110">
    <property type="entry name" value="Lipid/polyisoprenoid-binding, YceI-like"/>
    <property type="match status" value="1"/>
</dbReference>
<dbReference type="PANTHER" id="PTHR34406">
    <property type="entry name" value="PROTEIN YCEI"/>
    <property type="match status" value="1"/>
</dbReference>
<keyword evidence="4" id="KW-1185">Reference proteome</keyword>
<dbReference type="SMART" id="SM00867">
    <property type="entry name" value="YceI"/>
    <property type="match status" value="1"/>
</dbReference>
<gene>
    <name evidence="3" type="ORF">KM031_01705</name>
</gene>
<protein>
    <submittedName>
        <fullName evidence="3">YceI family protein</fullName>
    </submittedName>
</protein>
<evidence type="ECO:0000313" key="3">
    <source>
        <dbReference type="EMBL" id="QWK90655.1"/>
    </source>
</evidence>
<dbReference type="InterPro" id="IPR007372">
    <property type="entry name" value="Lipid/polyisoprenoid-bd_YceI"/>
</dbReference>
<keyword evidence="1" id="KW-0732">Signal</keyword>
<feature type="chain" id="PRO_5037148517" evidence="1">
    <location>
        <begin position="38"/>
        <end position="208"/>
    </location>
</feature>
<feature type="signal peptide" evidence="1">
    <location>
        <begin position="1"/>
        <end position="37"/>
    </location>
</feature>
<dbReference type="AlphaFoldDB" id="A0A975P6B8"/>
<dbReference type="PANTHER" id="PTHR34406:SF1">
    <property type="entry name" value="PROTEIN YCEI"/>
    <property type="match status" value="1"/>
</dbReference>
<dbReference type="SUPFAM" id="SSF101874">
    <property type="entry name" value="YceI-like"/>
    <property type="match status" value="1"/>
</dbReference>